<dbReference type="InParanoid" id="A0A194XDL8"/>
<dbReference type="KEGG" id="psco:LY89DRAFT_28511"/>
<gene>
    <name evidence="2" type="ORF">LY89DRAFT_28511</name>
</gene>
<dbReference type="RefSeq" id="XP_018072202.1">
    <property type="nucleotide sequence ID" value="XM_018206477.1"/>
</dbReference>
<dbReference type="AlphaFoldDB" id="A0A194XDL8"/>
<dbReference type="Proteomes" id="UP000070700">
    <property type="component" value="Unassembled WGS sequence"/>
</dbReference>
<evidence type="ECO:0000313" key="2">
    <source>
        <dbReference type="EMBL" id="KUJ17847.1"/>
    </source>
</evidence>
<sequence length="207" mass="22888">MPFPSSQYRPLSQSLPSNLRPSRSQIPADIPAPSPVLCLSVSPVDSILLLRIHDSSSPPNTLSRRHEVENIESRLNVPNIHIVVGLLVVGIPYGVTSANSLLFFLAAVLQTDSAMATRWFCAVLMHMLLGPTTEEWDTMKGNLAEMLLEHCCTGGLRRITSKTWVRFRFSSNVMAGFPSKVFSLPKAPTILNYRTEIQLRMASRVSG</sequence>
<keyword evidence="3" id="KW-1185">Reference proteome</keyword>
<name>A0A194XDL8_MOLSC</name>
<evidence type="ECO:0000256" key="1">
    <source>
        <dbReference type="SAM" id="MobiDB-lite"/>
    </source>
</evidence>
<organism evidence="2 3">
    <name type="scientific">Mollisia scopiformis</name>
    <name type="common">Conifer needle endophyte fungus</name>
    <name type="synonym">Phialocephala scopiformis</name>
    <dbReference type="NCBI Taxonomy" id="149040"/>
    <lineage>
        <taxon>Eukaryota</taxon>
        <taxon>Fungi</taxon>
        <taxon>Dikarya</taxon>
        <taxon>Ascomycota</taxon>
        <taxon>Pezizomycotina</taxon>
        <taxon>Leotiomycetes</taxon>
        <taxon>Helotiales</taxon>
        <taxon>Mollisiaceae</taxon>
        <taxon>Mollisia</taxon>
    </lineage>
</organism>
<dbReference type="EMBL" id="KQ947413">
    <property type="protein sequence ID" value="KUJ17847.1"/>
    <property type="molecule type" value="Genomic_DNA"/>
</dbReference>
<reference evidence="2 3" key="1">
    <citation type="submission" date="2015-10" db="EMBL/GenBank/DDBJ databases">
        <title>Full genome of DAOMC 229536 Phialocephala scopiformis, a fungal endophyte of spruce producing the potent anti-insectan compound rugulosin.</title>
        <authorList>
            <consortium name="DOE Joint Genome Institute"/>
            <person name="Walker A.K."/>
            <person name="Frasz S.L."/>
            <person name="Seifert K.A."/>
            <person name="Miller J.D."/>
            <person name="Mondo S.J."/>
            <person name="Labutti K."/>
            <person name="Lipzen A."/>
            <person name="Dockter R."/>
            <person name="Kennedy M."/>
            <person name="Grigoriev I.V."/>
            <person name="Spatafora J.W."/>
        </authorList>
    </citation>
    <scope>NUCLEOTIDE SEQUENCE [LARGE SCALE GENOMIC DNA]</scope>
    <source>
        <strain evidence="2 3">CBS 120377</strain>
    </source>
</reference>
<accession>A0A194XDL8</accession>
<proteinExistence type="predicted"/>
<feature type="region of interest" description="Disordered" evidence="1">
    <location>
        <begin position="1"/>
        <end position="24"/>
    </location>
</feature>
<evidence type="ECO:0000313" key="3">
    <source>
        <dbReference type="Proteomes" id="UP000070700"/>
    </source>
</evidence>
<protein>
    <submittedName>
        <fullName evidence="2">Uncharacterized protein</fullName>
    </submittedName>
</protein>
<dbReference type="GeneID" id="28816203"/>